<dbReference type="AlphaFoldDB" id="A0A8D5AGT1"/>
<dbReference type="Proteomes" id="UP000824988">
    <property type="component" value="Chromosome"/>
</dbReference>
<dbReference type="KEGG" id="moz:MoryE10_13140"/>
<sequence length="548" mass="58720">MSVVTVTILSEGQTLDPGYELLSVDVVRELNRIPYASLTLIDGDAAQRTFALSDSGFFDPGKKIEIKLRYEGTPSTDKTVFKGLVVTHSVEAEGDTSTLSVRMKDAAVTLTQVRNNQLFLDQSDDQVVKQLIQNRGLTAGNIAATPVKHAELVQYGCSDWDFLLARAESNGLVVKVVDGTISLAKIESGGAAKRSFEYGIDELYSFEMEAEADGQYAAVSSVAWDSKTQKMTQAKQAKDVQPNPGDLAASKLASAMGGETCQLVNSTQMLPEELQAWADATLARSRLGMLRGRIAAPGSTDVELLDGIEIKGVGKRFNGTALVSGLRHRVTDEGWITDVQFGLSPEWLLSRPGAAANALPAGGLLPAIGGLHIGLVTTIESDPDNEFRVQVQIPTLGDQQNTLWARMVSPDAGKDRGYCFRPEVGDEVVIGFINQDPRQPIVLGALFGSVNKPPQRFGEPKDANTGRGIASKKGSLFGFDDEKVRIYLETPAGNKITLDDDAKSIVLADQHGNTVTLDQNGISLKSAKDLKLEASGNVTISGAKVDVQ</sequence>
<dbReference type="InterPro" id="IPR006531">
    <property type="entry name" value="Gp5/Vgr_OB"/>
</dbReference>
<protein>
    <submittedName>
        <fullName evidence="2">Type IV secretion protein Rhs</fullName>
    </submittedName>
</protein>
<evidence type="ECO:0000313" key="2">
    <source>
        <dbReference type="EMBL" id="BBL70708.1"/>
    </source>
</evidence>
<proteinExistence type="predicted"/>
<keyword evidence="3" id="KW-1185">Reference proteome</keyword>
<dbReference type="RefSeq" id="WP_221048603.1">
    <property type="nucleotide sequence ID" value="NZ_AP019782.1"/>
</dbReference>
<gene>
    <name evidence="2" type="ORF">MoryE10_13140</name>
</gene>
<dbReference type="Pfam" id="PF05954">
    <property type="entry name" value="Phage_GPD"/>
    <property type="match status" value="1"/>
</dbReference>
<organism evidence="2 3">
    <name type="scientific">Methylogaea oryzae</name>
    <dbReference type="NCBI Taxonomy" id="1295382"/>
    <lineage>
        <taxon>Bacteria</taxon>
        <taxon>Pseudomonadati</taxon>
        <taxon>Pseudomonadota</taxon>
        <taxon>Gammaproteobacteria</taxon>
        <taxon>Methylococcales</taxon>
        <taxon>Methylococcaceae</taxon>
        <taxon>Methylogaea</taxon>
    </lineage>
</organism>
<reference evidence="2" key="1">
    <citation type="submission" date="2019-06" db="EMBL/GenBank/DDBJ databases">
        <title>Complete genome sequence of Methylogaea oryzae strain JCM16910.</title>
        <authorList>
            <person name="Asakawa S."/>
        </authorList>
    </citation>
    <scope>NUCLEOTIDE SEQUENCE</scope>
    <source>
        <strain evidence="2">E10</strain>
    </source>
</reference>
<dbReference type="InterPro" id="IPR006533">
    <property type="entry name" value="T6SS_Vgr_RhsGE"/>
</dbReference>
<evidence type="ECO:0000259" key="1">
    <source>
        <dbReference type="Pfam" id="PF04717"/>
    </source>
</evidence>
<feature type="domain" description="Gp5/Type VI secretion system Vgr protein OB-fold" evidence="1">
    <location>
        <begin position="373"/>
        <end position="447"/>
    </location>
</feature>
<dbReference type="EMBL" id="AP019782">
    <property type="protein sequence ID" value="BBL70708.1"/>
    <property type="molecule type" value="Genomic_DNA"/>
</dbReference>
<dbReference type="NCBIfam" id="TIGR01646">
    <property type="entry name" value="vgr_GE"/>
    <property type="match status" value="1"/>
</dbReference>
<accession>A0A8D5AGT1</accession>
<dbReference type="Pfam" id="PF04717">
    <property type="entry name" value="Phage_base_V"/>
    <property type="match status" value="1"/>
</dbReference>
<evidence type="ECO:0000313" key="3">
    <source>
        <dbReference type="Proteomes" id="UP000824988"/>
    </source>
</evidence>
<name>A0A8D5AGT1_9GAMM</name>